<dbReference type="Proteomes" id="UP000078541">
    <property type="component" value="Unassembled WGS sequence"/>
</dbReference>
<sequence>MARRRKLCGGQSQAVPPAARSLPSEHRFRVFSAAEESYFKSFSSEKCTGAPAASRDCITKETHPDERMAGTERRLHRSFSSKTNVRITYLLLTNLNKRWNGKKMARK</sequence>
<dbReference type="EMBL" id="KQ981856">
    <property type="protein sequence ID" value="KYN34736.1"/>
    <property type="molecule type" value="Genomic_DNA"/>
</dbReference>
<dbReference type="AlphaFoldDB" id="A0A195F2X6"/>
<organism evidence="2 3">
    <name type="scientific">Trachymyrmex septentrionalis</name>
    <dbReference type="NCBI Taxonomy" id="34720"/>
    <lineage>
        <taxon>Eukaryota</taxon>
        <taxon>Metazoa</taxon>
        <taxon>Ecdysozoa</taxon>
        <taxon>Arthropoda</taxon>
        <taxon>Hexapoda</taxon>
        <taxon>Insecta</taxon>
        <taxon>Pterygota</taxon>
        <taxon>Neoptera</taxon>
        <taxon>Endopterygota</taxon>
        <taxon>Hymenoptera</taxon>
        <taxon>Apocrita</taxon>
        <taxon>Aculeata</taxon>
        <taxon>Formicoidea</taxon>
        <taxon>Formicidae</taxon>
        <taxon>Myrmicinae</taxon>
        <taxon>Trachymyrmex</taxon>
    </lineage>
</organism>
<keyword evidence="3" id="KW-1185">Reference proteome</keyword>
<gene>
    <name evidence="2" type="ORF">ALC56_11225</name>
</gene>
<evidence type="ECO:0000313" key="2">
    <source>
        <dbReference type="EMBL" id="KYN34736.1"/>
    </source>
</evidence>
<accession>A0A195F2X6</accession>
<feature type="region of interest" description="Disordered" evidence="1">
    <location>
        <begin position="1"/>
        <end position="21"/>
    </location>
</feature>
<evidence type="ECO:0000313" key="3">
    <source>
        <dbReference type="Proteomes" id="UP000078541"/>
    </source>
</evidence>
<name>A0A195F2X6_9HYME</name>
<evidence type="ECO:0000256" key="1">
    <source>
        <dbReference type="SAM" id="MobiDB-lite"/>
    </source>
</evidence>
<protein>
    <submittedName>
        <fullName evidence="2">Uncharacterized protein</fullName>
    </submittedName>
</protein>
<proteinExistence type="predicted"/>
<reference evidence="2 3" key="1">
    <citation type="submission" date="2016-03" db="EMBL/GenBank/DDBJ databases">
        <title>Trachymyrmex septentrionalis WGS genome.</title>
        <authorList>
            <person name="Nygaard S."/>
            <person name="Hu H."/>
            <person name="Boomsma J."/>
            <person name="Zhang G."/>
        </authorList>
    </citation>
    <scope>NUCLEOTIDE SEQUENCE [LARGE SCALE GENOMIC DNA]</scope>
    <source>
        <strain evidence="2">Tsep2-gDNA-1</strain>
        <tissue evidence="2">Whole body</tissue>
    </source>
</reference>